<comment type="caution">
    <text evidence="1">The sequence shown here is derived from an EMBL/GenBank/DDBJ whole genome shotgun (WGS) entry which is preliminary data.</text>
</comment>
<evidence type="ECO:0000313" key="1">
    <source>
        <dbReference type="EMBL" id="RNJ49517.1"/>
    </source>
</evidence>
<keyword evidence="2" id="KW-1185">Reference proteome</keyword>
<protein>
    <submittedName>
        <fullName evidence="1">Uncharacterized protein</fullName>
    </submittedName>
</protein>
<name>A0A3M9XML4_9HYPH</name>
<dbReference type="AlphaFoldDB" id="A0A3M9XML4"/>
<evidence type="ECO:0000313" key="2">
    <source>
        <dbReference type="Proteomes" id="UP000268623"/>
    </source>
</evidence>
<dbReference type="Pfam" id="PF13289">
    <property type="entry name" value="SIR2_2"/>
    <property type="match status" value="1"/>
</dbReference>
<dbReference type="RefSeq" id="WP_123175484.1">
    <property type="nucleotide sequence ID" value="NZ_QWDD01000001.1"/>
</dbReference>
<reference evidence="1 2" key="1">
    <citation type="submission" date="2018-08" db="EMBL/GenBank/DDBJ databases">
        <title>Genome sequence of Methylocystis hirsuta CSC1, a methanotroph able to accumulate PHAs.</title>
        <authorList>
            <person name="Bordel S."/>
            <person name="Rodriguez E."/>
            <person name="Gancedo J."/>
            <person name="Munoz R."/>
        </authorList>
    </citation>
    <scope>NUCLEOTIDE SEQUENCE [LARGE SCALE GENOMIC DNA]</scope>
    <source>
        <strain evidence="1 2">CSC1</strain>
    </source>
</reference>
<dbReference type="Proteomes" id="UP000268623">
    <property type="component" value="Unassembled WGS sequence"/>
</dbReference>
<sequence length="445" mass="50919">MEADEQCRCAFCRSDLPFSIPNHLVDELLNGNVVVFAGGGISTENHDHAHDTFYKRIAAELKADEGSSFPELMSKYCSQPNGRIRLIQSIKDRFDYFIAFGDFYNQMTKFHRAISPMFMIKDVVTTNWDDFFERECALDAFVNESDMPLWSASKRRLLKIHGSIRNLGSIVATTEDYRASERRLNNGVMGAQLKALLAQKTFIYTGYSLSDSTFLKLAKRLAKMIYPNLRHSYFVSPQIDMNKLSKFPIPLTPIQTDGAYFFEQLRVHVGKKAGILPDHAFESCEELLDRVVDEHIDAADAFTSRPHPLLIFALSYQDGLIHGLGRISRQKNTGEYHCRSHVAQRAQAYEMRAKEFRRKKDYWNACYAEGYCDALAHLLISSERRIYKWPPLYGTHCGIDFGTLSSITRFPKKKIDPRRIAQARRILAKVTSSGEVLIPDHTPYL</sequence>
<dbReference type="OrthoDB" id="7357874at2"/>
<dbReference type="EMBL" id="QWDD01000001">
    <property type="protein sequence ID" value="RNJ49517.1"/>
    <property type="molecule type" value="Genomic_DNA"/>
</dbReference>
<dbReference type="InterPro" id="IPR029035">
    <property type="entry name" value="DHS-like_NAD/FAD-binding_dom"/>
</dbReference>
<accession>A0A3M9XML4</accession>
<organism evidence="1 2">
    <name type="scientific">Methylocystis hirsuta</name>
    <dbReference type="NCBI Taxonomy" id="369798"/>
    <lineage>
        <taxon>Bacteria</taxon>
        <taxon>Pseudomonadati</taxon>
        <taxon>Pseudomonadota</taxon>
        <taxon>Alphaproteobacteria</taxon>
        <taxon>Hyphomicrobiales</taxon>
        <taxon>Methylocystaceae</taxon>
        <taxon>Methylocystis</taxon>
    </lineage>
</organism>
<dbReference type="SUPFAM" id="SSF52467">
    <property type="entry name" value="DHS-like NAD/FAD-binding domain"/>
    <property type="match status" value="1"/>
</dbReference>
<gene>
    <name evidence="1" type="ORF">D1O30_07765</name>
</gene>
<proteinExistence type="predicted"/>